<dbReference type="PANTHER" id="PTHR11482">
    <property type="entry name" value="ARGININE/DIAMINOPIMELATE/ORNITHINE DECARBOXYLASE"/>
    <property type="match status" value="1"/>
</dbReference>
<dbReference type="Pfam" id="PF02784">
    <property type="entry name" value="Orn_Arg_deC_N"/>
    <property type="match status" value="1"/>
</dbReference>
<comment type="pathway">
    <text evidence="6">Amine and polyamine biosynthesis; putrescine biosynthesis via L-ornithine pathway; putrescine from L-ornithine: step 1/1.</text>
</comment>
<gene>
    <name evidence="11" type="ORF">WA1_32725</name>
</gene>
<dbReference type="PRINTS" id="PR01179">
    <property type="entry name" value="ODADCRBXLASE"/>
</dbReference>
<comment type="caution">
    <text evidence="11">The sequence shown here is derived from an EMBL/GenBank/DDBJ whole genome shotgun (WGS) entry which is preliminary data.</text>
</comment>
<evidence type="ECO:0000256" key="5">
    <source>
        <dbReference type="ARBA" id="ARBA00023239"/>
    </source>
</evidence>
<comment type="similarity">
    <text evidence="2">Belongs to the Orn/Lys/Arg decarboxylase class-II family.</text>
</comment>
<keyword evidence="12" id="KW-1185">Reference proteome</keyword>
<dbReference type="EC" id="4.1.1.17" evidence="7"/>
<keyword evidence="4 9" id="KW-0663">Pyridoxal phosphate</keyword>
<dbReference type="EMBL" id="ANNX02000035">
    <property type="protein sequence ID" value="KYC39484.1"/>
    <property type="molecule type" value="Genomic_DNA"/>
</dbReference>
<keyword evidence="5" id="KW-0456">Lyase</keyword>
<dbReference type="GO" id="GO:0005737">
    <property type="term" value="C:cytoplasm"/>
    <property type="evidence" value="ECO:0007669"/>
    <property type="project" value="TreeGrafter"/>
</dbReference>
<feature type="active site" description="Proton donor" evidence="9">
    <location>
        <position position="324"/>
    </location>
</feature>
<dbReference type="OrthoDB" id="9802241at2"/>
<evidence type="ECO:0000256" key="9">
    <source>
        <dbReference type="PIRSR" id="PIRSR600183-50"/>
    </source>
</evidence>
<dbReference type="InterPro" id="IPR022644">
    <property type="entry name" value="De-COase2_N"/>
</dbReference>
<evidence type="ECO:0000256" key="2">
    <source>
        <dbReference type="ARBA" id="ARBA00008872"/>
    </source>
</evidence>
<comment type="cofactor">
    <cofactor evidence="1 9">
        <name>pyridoxal 5'-phosphate</name>
        <dbReference type="ChEBI" id="CHEBI:597326"/>
    </cofactor>
</comment>
<feature type="modified residue" description="N6-(pyridoxal phosphate)lysine" evidence="9">
    <location>
        <position position="47"/>
    </location>
</feature>
<dbReference type="SUPFAM" id="SSF51419">
    <property type="entry name" value="PLP-binding barrel"/>
    <property type="match status" value="1"/>
</dbReference>
<organism evidence="11 12">
    <name type="scientific">Scytonema hofmannii PCC 7110</name>
    <dbReference type="NCBI Taxonomy" id="128403"/>
    <lineage>
        <taxon>Bacteria</taxon>
        <taxon>Bacillati</taxon>
        <taxon>Cyanobacteriota</taxon>
        <taxon>Cyanophyceae</taxon>
        <taxon>Nostocales</taxon>
        <taxon>Scytonemataceae</taxon>
        <taxon>Scytonema</taxon>
    </lineage>
</organism>
<dbReference type="PRINTS" id="PR01182">
    <property type="entry name" value="ORNDCRBXLASE"/>
</dbReference>
<dbReference type="AlphaFoldDB" id="A0A139X479"/>
<evidence type="ECO:0000256" key="6">
    <source>
        <dbReference type="ARBA" id="ARBA00034115"/>
    </source>
</evidence>
<dbReference type="GO" id="GO:0033387">
    <property type="term" value="P:putrescine biosynthetic process from arginine, via ornithine"/>
    <property type="evidence" value="ECO:0007669"/>
    <property type="project" value="TreeGrafter"/>
</dbReference>
<evidence type="ECO:0000313" key="12">
    <source>
        <dbReference type="Proteomes" id="UP000076925"/>
    </source>
</evidence>
<dbReference type="InterPro" id="IPR009006">
    <property type="entry name" value="Ala_racemase/Decarboxylase_C"/>
</dbReference>
<comment type="catalytic activity">
    <reaction evidence="8">
        <text>L-ornithine + H(+) = putrescine + CO2</text>
        <dbReference type="Rhea" id="RHEA:22964"/>
        <dbReference type="ChEBI" id="CHEBI:15378"/>
        <dbReference type="ChEBI" id="CHEBI:16526"/>
        <dbReference type="ChEBI" id="CHEBI:46911"/>
        <dbReference type="ChEBI" id="CHEBI:326268"/>
        <dbReference type="EC" id="4.1.1.17"/>
    </reaction>
</comment>
<keyword evidence="3" id="KW-0210">Decarboxylase</keyword>
<reference evidence="11 12" key="1">
    <citation type="journal article" date="2013" name="Genome Biol. Evol.">
        <title>Genomes of Stigonematalean cyanobacteria (subsection V) and the evolution of oxygenic photosynthesis from prokaryotes to plastids.</title>
        <authorList>
            <person name="Dagan T."/>
            <person name="Roettger M."/>
            <person name="Stucken K."/>
            <person name="Landan G."/>
            <person name="Koch R."/>
            <person name="Major P."/>
            <person name="Gould S.B."/>
            <person name="Goremykin V.V."/>
            <person name="Rippka R."/>
            <person name="Tandeau de Marsac N."/>
            <person name="Gugger M."/>
            <person name="Lockhart P.J."/>
            <person name="Allen J.F."/>
            <person name="Brune I."/>
            <person name="Maus I."/>
            <person name="Puhler A."/>
            <person name="Martin W.F."/>
        </authorList>
    </citation>
    <scope>NUCLEOTIDE SEQUENCE [LARGE SCALE GENOMIC DNA]</scope>
    <source>
        <strain evidence="11 12">PCC 7110</strain>
    </source>
</reference>
<dbReference type="Proteomes" id="UP000076925">
    <property type="component" value="Unassembled WGS sequence"/>
</dbReference>
<dbReference type="SUPFAM" id="SSF50621">
    <property type="entry name" value="Alanine racemase C-terminal domain-like"/>
    <property type="match status" value="1"/>
</dbReference>
<dbReference type="STRING" id="128403.WA1_32725"/>
<dbReference type="InterPro" id="IPR029066">
    <property type="entry name" value="PLP-binding_barrel"/>
</dbReference>
<dbReference type="InterPro" id="IPR022653">
    <property type="entry name" value="De-COase2_pyr-phos_BS"/>
</dbReference>
<dbReference type="InterPro" id="IPR002433">
    <property type="entry name" value="Orn_de-COase"/>
</dbReference>
<dbReference type="FunFam" id="2.40.37.10:FF:000004">
    <property type="entry name" value="Ornithine decarboxylase"/>
    <property type="match status" value="1"/>
</dbReference>
<protein>
    <recommendedName>
        <fullName evidence="7">ornithine decarboxylase</fullName>
        <ecNumber evidence="7">4.1.1.17</ecNumber>
    </recommendedName>
</protein>
<dbReference type="RefSeq" id="WP_017747294.1">
    <property type="nucleotide sequence ID" value="NZ_KQ976354.1"/>
</dbReference>
<dbReference type="Gene3D" id="3.20.20.10">
    <property type="entry name" value="Alanine racemase"/>
    <property type="match status" value="1"/>
</dbReference>
<feature type="domain" description="Orn/DAP/Arg decarboxylase 2 N-terminal" evidence="10">
    <location>
        <begin position="24"/>
        <end position="259"/>
    </location>
</feature>
<dbReference type="PROSITE" id="PS00878">
    <property type="entry name" value="ODR_DC_2_1"/>
    <property type="match status" value="1"/>
</dbReference>
<sequence>MTLKVEQFLKSKLLDTPFLVVDLDVIAEKYLTLHKLLPKARIYYAVKANPEPEILRLLVKLGANFDAASIGEIEQCLAVSARPEQISYGSTLKKARDIARAYQLGVKLYSFDSWGELEKLSVHAPGSRVCCRLLIETQSAEWTLARKFGCAWDMAFDLLLHSRTLGLEPYGVAFHVGSQQTDPTQWNEPIHQVALLFSKLAAQGIDLQVMNLGGGFPAQYQSPIPSEEVYAEAIQTAISHHFGDNPPQVMLEPGRFLVADAGTIQSEVVSIAKKSYTDDQRWVFLDVGKFNGLMETLDECIKYRIRTPYDGSAVGSVVLAGPTCDSADILYERAGYKLPLSLQIGDRIDILSTGAYTHTYSSVGFNGIPPLKVYCI</sequence>
<dbReference type="FunFam" id="3.20.20.10:FF:000008">
    <property type="entry name" value="Ornithine decarboxylase"/>
    <property type="match status" value="1"/>
</dbReference>
<evidence type="ECO:0000256" key="1">
    <source>
        <dbReference type="ARBA" id="ARBA00001933"/>
    </source>
</evidence>
<evidence type="ECO:0000256" key="8">
    <source>
        <dbReference type="ARBA" id="ARBA00049127"/>
    </source>
</evidence>
<proteinExistence type="inferred from homology"/>
<dbReference type="GO" id="GO:0004586">
    <property type="term" value="F:ornithine decarboxylase activity"/>
    <property type="evidence" value="ECO:0007669"/>
    <property type="project" value="UniProtKB-EC"/>
</dbReference>
<dbReference type="CDD" id="cd00622">
    <property type="entry name" value="PLPDE_III_ODC"/>
    <property type="match status" value="1"/>
</dbReference>
<dbReference type="InterPro" id="IPR000183">
    <property type="entry name" value="Orn/DAP/Arg_de-COase"/>
</dbReference>
<evidence type="ECO:0000256" key="3">
    <source>
        <dbReference type="ARBA" id="ARBA00022793"/>
    </source>
</evidence>
<evidence type="ECO:0000313" key="11">
    <source>
        <dbReference type="EMBL" id="KYC39484.1"/>
    </source>
</evidence>
<dbReference type="Gene3D" id="2.40.37.10">
    <property type="entry name" value="Lyase, Ornithine Decarboxylase, Chain A, domain 1"/>
    <property type="match status" value="1"/>
</dbReference>
<name>A0A139X479_9CYAN</name>
<dbReference type="PANTHER" id="PTHR11482:SF6">
    <property type="entry name" value="ORNITHINE DECARBOXYLASE 1-RELATED"/>
    <property type="match status" value="1"/>
</dbReference>
<evidence type="ECO:0000259" key="10">
    <source>
        <dbReference type="Pfam" id="PF02784"/>
    </source>
</evidence>
<evidence type="ECO:0000256" key="4">
    <source>
        <dbReference type="ARBA" id="ARBA00022898"/>
    </source>
</evidence>
<evidence type="ECO:0000256" key="7">
    <source>
        <dbReference type="ARBA" id="ARBA00034138"/>
    </source>
</evidence>
<accession>A0A139X479</accession>